<sequence>MFSASLRSGTKKNIIQNLNQGICQPAVVRTKMFVLIQPFRFSDIASIVNFFPSWSPRLVNFGDRAWLYKTNVFTAARGRN</sequence>
<reference evidence="2" key="1">
    <citation type="submission" date="2017-09" db="EMBL/GenBank/DDBJ databases">
        <title>Depth-based differentiation of microbial function through sediment-hosted aquifers and enrichment of novel symbionts in the deep terrestrial subsurface.</title>
        <authorList>
            <person name="Probst A.J."/>
            <person name="Ladd B."/>
            <person name="Jarett J.K."/>
            <person name="Geller-Mcgrath D.E."/>
            <person name="Sieber C.M.K."/>
            <person name="Emerson J.B."/>
            <person name="Anantharaman K."/>
            <person name="Thomas B.C."/>
            <person name="Malmstrom R."/>
            <person name="Stieglmeier M."/>
            <person name="Klingl A."/>
            <person name="Woyke T."/>
            <person name="Ryan C.M."/>
            <person name="Banfield J.F."/>
        </authorList>
    </citation>
    <scope>NUCLEOTIDE SEQUENCE [LARGE SCALE GENOMIC DNA]</scope>
</reference>
<protein>
    <submittedName>
        <fullName evidence="1">Uncharacterized protein</fullName>
    </submittedName>
</protein>
<evidence type="ECO:0000313" key="2">
    <source>
        <dbReference type="Proteomes" id="UP000228952"/>
    </source>
</evidence>
<dbReference type="EMBL" id="PFQB01000030">
    <property type="protein sequence ID" value="PJA15015.1"/>
    <property type="molecule type" value="Genomic_DNA"/>
</dbReference>
<proteinExistence type="predicted"/>
<organism evidence="1 2">
    <name type="scientific">Candidatus Dojkabacteria bacterium CG_4_10_14_0_2_um_filter_Dojkabacteria_WS6_41_15</name>
    <dbReference type="NCBI Taxonomy" id="2014249"/>
    <lineage>
        <taxon>Bacteria</taxon>
        <taxon>Candidatus Dojkabacteria</taxon>
    </lineage>
</organism>
<accession>A0A2M7W2P2</accession>
<name>A0A2M7W2P2_9BACT</name>
<gene>
    <name evidence="1" type="ORF">COX64_01335</name>
</gene>
<dbReference type="Proteomes" id="UP000228952">
    <property type="component" value="Unassembled WGS sequence"/>
</dbReference>
<evidence type="ECO:0000313" key="1">
    <source>
        <dbReference type="EMBL" id="PJA15015.1"/>
    </source>
</evidence>
<comment type="caution">
    <text evidence="1">The sequence shown here is derived from an EMBL/GenBank/DDBJ whole genome shotgun (WGS) entry which is preliminary data.</text>
</comment>
<dbReference type="AlphaFoldDB" id="A0A2M7W2P2"/>